<dbReference type="EMBL" id="ABSU01000010">
    <property type="protein sequence ID" value="EFE33456.1"/>
    <property type="molecule type" value="Genomic_DNA"/>
</dbReference>
<accession>D4AU03</accession>
<dbReference type="Proteomes" id="UP000008866">
    <property type="component" value="Unassembled WGS sequence"/>
</dbReference>
<evidence type="ECO:0000313" key="3">
    <source>
        <dbReference type="Proteomes" id="UP000008866"/>
    </source>
</evidence>
<evidence type="ECO:0000313" key="2">
    <source>
        <dbReference type="EMBL" id="EFE33456.1"/>
    </source>
</evidence>
<name>D4AU03_ARTBC</name>
<dbReference type="HOGENOM" id="CLU_031053_1_0_1"/>
<dbReference type="OMA" id="CEAGDWA"/>
<comment type="caution">
    <text evidence="2">The sequence shown here is derived from an EMBL/GenBank/DDBJ whole genome shotgun (WGS) entry which is preliminary data.</text>
</comment>
<dbReference type="RefSeq" id="XP_003014096.1">
    <property type="nucleotide sequence ID" value="XM_003014050.1"/>
</dbReference>
<evidence type="ECO:0000256" key="1">
    <source>
        <dbReference type="SAM" id="MobiDB-lite"/>
    </source>
</evidence>
<feature type="region of interest" description="Disordered" evidence="1">
    <location>
        <begin position="361"/>
        <end position="390"/>
    </location>
</feature>
<sequence length="459" mass="50797">MVVFIDHSLEDASLSEPVGGFFEAGKIPPPPLTKDSQFMLAASLSQLRTGDCTRAEMVDKTGLERDRDPSSLNGMISMALSCYPYAKTSHLLLLLLLLLLSLLRMKYVDSLYIFPPFLNAVVSGNFLSKIVDHMPCFSLRSSLQDSDHARSVCGPNHSTFIIHDMPSGPLYAPYLSKPARQGNPTLSNPSNVQWGSLPPTRGGSLTWGKSGRCARDMVDKCQRCDEYVCRNCTAKPPSLANLKNRLRRICPTCIEAPLSNHKNGIAANGQTSGLHICTCDTNAWYCRPCGQHLRAEDVTYQRVWSWRTRYNEFLGGGGHWVGYGDCGQGVQCGLEQRCLAAEYIEVEVDCEAGDWVSEFSRSDSSNESSLEHLRHSSSFSHSDGRDDEEPGYLRQEIEGIGGVVKQKVKKRVRVGASVEERDDDRENATYLKQETSGAVRSRCGWCSGIVPSNVERGRN</sequence>
<organism evidence="2 3">
    <name type="scientific">Arthroderma benhamiae (strain ATCC MYA-4681 / CBS 112371)</name>
    <name type="common">Trichophyton mentagrophytes</name>
    <dbReference type="NCBI Taxonomy" id="663331"/>
    <lineage>
        <taxon>Eukaryota</taxon>
        <taxon>Fungi</taxon>
        <taxon>Dikarya</taxon>
        <taxon>Ascomycota</taxon>
        <taxon>Pezizomycotina</taxon>
        <taxon>Eurotiomycetes</taxon>
        <taxon>Eurotiomycetidae</taxon>
        <taxon>Onygenales</taxon>
        <taxon>Arthrodermataceae</taxon>
        <taxon>Trichophyton</taxon>
    </lineage>
</organism>
<dbReference type="STRING" id="663331.D4AU03"/>
<dbReference type="GeneID" id="9521513"/>
<keyword evidence="3" id="KW-1185">Reference proteome</keyword>
<protein>
    <submittedName>
        <fullName evidence="2">Uncharacterized protein</fullName>
    </submittedName>
</protein>
<proteinExistence type="predicted"/>
<reference evidence="3" key="1">
    <citation type="journal article" date="2011" name="Genome Biol.">
        <title>Comparative and functional genomics provide insights into the pathogenicity of dermatophytic fungi.</title>
        <authorList>
            <person name="Burmester A."/>
            <person name="Shelest E."/>
            <person name="Gloeckner G."/>
            <person name="Heddergott C."/>
            <person name="Schindler S."/>
            <person name="Staib P."/>
            <person name="Heidel A."/>
            <person name="Felder M."/>
            <person name="Petzold A."/>
            <person name="Szafranski K."/>
            <person name="Feuermann M."/>
            <person name="Pedruzzi I."/>
            <person name="Priebe S."/>
            <person name="Groth M."/>
            <person name="Winkler R."/>
            <person name="Li W."/>
            <person name="Kniemeyer O."/>
            <person name="Schroeckh V."/>
            <person name="Hertweck C."/>
            <person name="Hube B."/>
            <person name="White T.C."/>
            <person name="Platzer M."/>
            <person name="Guthke R."/>
            <person name="Heitman J."/>
            <person name="Woestemeyer J."/>
            <person name="Zipfel P.F."/>
            <person name="Monod M."/>
            <person name="Brakhage A.A."/>
        </authorList>
    </citation>
    <scope>NUCLEOTIDE SEQUENCE [LARGE SCALE GENOMIC DNA]</scope>
    <source>
        <strain evidence="3">ATCC MYA-4681 / CBS 112371</strain>
    </source>
</reference>
<dbReference type="KEGG" id="abe:ARB_07816"/>
<dbReference type="eggNOG" id="ENOG502SI13">
    <property type="taxonomic scope" value="Eukaryota"/>
</dbReference>
<gene>
    <name evidence="2" type="ORF">ARB_07816</name>
</gene>
<dbReference type="AlphaFoldDB" id="D4AU03"/>